<protein>
    <submittedName>
        <fullName evidence="3">WAP domain-containing protein</fullName>
    </submittedName>
</protein>
<dbReference type="AlphaFoldDB" id="A0A5S6R020"/>
<reference evidence="3" key="1">
    <citation type="submission" date="2019-12" db="UniProtKB">
        <authorList>
            <consortium name="WormBaseParasite"/>
        </authorList>
    </citation>
    <scope>IDENTIFICATION</scope>
</reference>
<proteinExistence type="predicted"/>
<keyword evidence="2" id="KW-1185">Reference proteome</keyword>
<sequence>MSSCYYDYQCRKPGQGWKNEGRGCREGRCYELISVSGTGNCDYQEQCPGQSICMEHHCVAAEPTNSNCRMQSDCGIGERCIGDTCFSPAPYLPNIGGHYRRQPRPVTSSAYDHDSYEPPLRCPDFLVCPVDCCTAGCPYAHCCCHGPSFYHH</sequence>
<feature type="domain" description="DUF7107" evidence="1">
    <location>
        <begin position="40"/>
        <end position="86"/>
    </location>
</feature>
<dbReference type="Proteomes" id="UP000046395">
    <property type="component" value="Unassembled WGS sequence"/>
</dbReference>
<dbReference type="Pfam" id="PF23416">
    <property type="entry name" value="DUF7107"/>
    <property type="match status" value="1"/>
</dbReference>
<organism evidence="2 3">
    <name type="scientific">Trichuris muris</name>
    <name type="common">Mouse whipworm</name>
    <dbReference type="NCBI Taxonomy" id="70415"/>
    <lineage>
        <taxon>Eukaryota</taxon>
        <taxon>Metazoa</taxon>
        <taxon>Ecdysozoa</taxon>
        <taxon>Nematoda</taxon>
        <taxon>Enoplea</taxon>
        <taxon>Dorylaimia</taxon>
        <taxon>Trichinellida</taxon>
        <taxon>Trichuridae</taxon>
        <taxon>Trichuris</taxon>
    </lineage>
</organism>
<evidence type="ECO:0000259" key="1">
    <source>
        <dbReference type="Pfam" id="PF23416"/>
    </source>
</evidence>
<dbReference type="InterPro" id="IPR055531">
    <property type="entry name" value="DUF7107"/>
</dbReference>
<dbReference type="WBParaSite" id="TMUE_3000012507.1">
    <property type="protein sequence ID" value="TMUE_3000012507.1"/>
    <property type="gene ID" value="WBGene00289428"/>
</dbReference>
<evidence type="ECO:0000313" key="3">
    <source>
        <dbReference type="WBParaSite" id="TMUE_3000012507.1"/>
    </source>
</evidence>
<accession>A0A5S6R020</accession>
<name>A0A5S6R020_TRIMR</name>
<evidence type="ECO:0000313" key="2">
    <source>
        <dbReference type="Proteomes" id="UP000046395"/>
    </source>
</evidence>